<dbReference type="EMBL" id="LUEZ02000048">
    <property type="protein sequence ID" value="RDB23003.1"/>
    <property type="molecule type" value="Genomic_DNA"/>
</dbReference>
<keyword evidence="3" id="KW-1185">Reference proteome</keyword>
<protein>
    <submittedName>
        <fullName evidence="2">Uncharacterized protein</fullName>
    </submittedName>
</protein>
<dbReference type="AlphaFoldDB" id="A0A369JTH9"/>
<gene>
    <name evidence="2" type="ORF">Hypma_009742</name>
</gene>
<name>A0A369JTH9_HYPMA</name>
<evidence type="ECO:0000256" key="1">
    <source>
        <dbReference type="SAM" id="MobiDB-lite"/>
    </source>
</evidence>
<sequence>MIDICNVLVLNFSQTDMSITIDLATVPGLPESLRRRAQRFVKHDQTILLYGFPLTSSYSTRRMNEISPPPELSKSELSGSEPGNQETGSTLGEQIIDLEDHLTELCSAIWPEDLIGLDSGDFEDDSEYNFVLVLARLPAINQQLELPNDETLKKLKEILAKDGIDSEPGWFLKANLYD</sequence>
<dbReference type="InParanoid" id="A0A369JTH9"/>
<accession>A0A369JTH9</accession>
<evidence type="ECO:0000313" key="2">
    <source>
        <dbReference type="EMBL" id="RDB23003.1"/>
    </source>
</evidence>
<dbReference type="Proteomes" id="UP000076154">
    <property type="component" value="Unassembled WGS sequence"/>
</dbReference>
<organism evidence="2 3">
    <name type="scientific">Hypsizygus marmoreus</name>
    <name type="common">White beech mushroom</name>
    <name type="synonym">Agaricus marmoreus</name>
    <dbReference type="NCBI Taxonomy" id="39966"/>
    <lineage>
        <taxon>Eukaryota</taxon>
        <taxon>Fungi</taxon>
        <taxon>Dikarya</taxon>
        <taxon>Basidiomycota</taxon>
        <taxon>Agaricomycotina</taxon>
        <taxon>Agaricomycetes</taxon>
        <taxon>Agaricomycetidae</taxon>
        <taxon>Agaricales</taxon>
        <taxon>Tricholomatineae</taxon>
        <taxon>Lyophyllaceae</taxon>
        <taxon>Hypsizygus</taxon>
    </lineage>
</organism>
<comment type="caution">
    <text evidence="2">The sequence shown here is derived from an EMBL/GenBank/DDBJ whole genome shotgun (WGS) entry which is preliminary data.</text>
</comment>
<dbReference type="OrthoDB" id="3055419at2759"/>
<proteinExistence type="predicted"/>
<feature type="region of interest" description="Disordered" evidence="1">
    <location>
        <begin position="60"/>
        <end position="89"/>
    </location>
</feature>
<evidence type="ECO:0000313" key="3">
    <source>
        <dbReference type="Proteomes" id="UP000076154"/>
    </source>
</evidence>
<reference evidence="2" key="1">
    <citation type="submission" date="2018-04" db="EMBL/GenBank/DDBJ databases">
        <title>Whole genome sequencing of Hypsizygus marmoreus.</title>
        <authorList>
            <person name="Choi I.-G."/>
            <person name="Min B."/>
            <person name="Kim J.-G."/>
            <person name="Kim S."/>
            <person name="Oh Y.-L."/>
            <person name="Kong W.-S."/>
            <person name="Park H."/>
            <person name="Jeong J."/>
            <person name="Song E.-S."/>
        </authorList>
    </citation>
    <scope>NUCLEOTIDE SEQUENCE [LARGE SCALE GENOMIC DNA]</scope>
    <source>
        <strain evidence="2">51987-8</strain>
    </source>
</reference>